<dbReference type="WBParaSite" id="ACOC_0001176101-mRNA-1">
    <property type="protein sequence ID" value="ACOC_0001176101-mRNA-1"/>
    <property type="gene ID" value="ACOC_0001176101"/>
</dbReference>
<gene>
    <name evidence="2" type="ORF">ACOC_LOCUS11762</name>
</gene>
<feature type="transmembrane region" description="Helical" evidence="1">
    <location>
        <begin position="71"/>
        <end position="90"/>
    </location>
</feature>
<keyword evidence="3" id="KW-1185">Reference proteome</keyword>
<reference evidence="4" key="1">
    <citation type="submission" date="2016-04" db="UniProtKB">
        <authorList>
            <consortium name="WormBaseParasite"/>
        </authorList>
    </citation>
    <scope>IDENTIFICATION</scope>
</reference>
<keyword evidence="1" id="KW-0812">Transmembrane</keyword>
<name>A0A158PLT6_ANGCS</name>
<evidence type="ECO:0000313" key="4">
    <source>
        <dbReference type="WBParaSite" id="ACOC_0001176101-mRNA-1"/>
    </source>
</evidence>
<evidence type="ECO:0000313" key="3">
    <source>
        <dbReference type="Proteomes" id="UP000267027"/>
    </source>
</evidence>
<dbReference type="OrthoDB" id="5791184at2759"/>
<keyword evidence="1" id="KW-0472">Membrane</keyword>
<evidence type="ECO:0000256" key="1">
    <source>
        <dbReference type="SAM" id="Phobius"/>
    </source>
</evidence>
<sequence>MLHLCSVGLYGVGARSIYVETGRSCLCKDKPNLSRVIGSMPGGHRVDGILAFFMVCLVCSKIGVSKFSKASPVIVMFSFIAIMLTIFSLLPTGYYTVFPKFFTVLNNDPSYLFSLDTWAEAVIVVIR</sequence>
<reference evidence="2 3" key="2">
    <citation type="submission" date="2018-11" db="EMBL/GenBank/DDBJ databases">
        <authorList>
            <consortium name="Pathogen Informatics"/>
        </authorList>
    </citation>
    <scope>NUCLEOTIDE SEQUENCE [LARGE SCALE GENOMIC DNA]</scope>
    <source>
        <strain evidence="2 3">Costa Rica</strain>
    </source>
</reference>
<keyword evidence="1" id="KW-1133">Transmembrane helix</keyword>
<dbReference type="AlphaFoldDB" id="A0A158PLT6"/>
<feature type="transmembrane region" description="Helical" evidence="1">
    <location>
        <begin position="48"/>
        <end position="64"/>
    </location>
</feature>
<dbReference type="EMBL" id="UYYA01004785">
    <property type="protein sequence ID" value="VDM63347.1"/>
    <property type="molecule type" value="Genomic_DNA"/>
</dbReference>
<dbReference type="Proteomes" id="UP000267027">
    <property type="component" value="Unassembled WGS sequence"/>
</dbReference>
<evidence type="ECO:0000313" key="2">
    <source>
        <dbReference type="EMBL" id="VDM63347.1"/>
    </source>
</evidence>
<organism evidence="4">
    <name type="scientific">Angiostrongylus costaricensis</name>
    <name type="common">Nematode worm</name>
    <dbReference type="NCBI Taxonomy" id="334426"/>
    <lineage>
        <taxon>Eukaryota</taxon>
        <taxon>Metazoa</taxon>
        <taxon>Ecdysozoa</taxon>
        <taxon>Nematoda</taxon>
        <taxon>Chromadorea</taxon>
        <taxon>Rhabditida</taxon>
        <taxon>Rhabditina</taxon>
        <taxon>Rhabditomorpha</taxon>
        <taxon>Strongyloidea</taxon>
        <taxon>Metastrongylidae</taxon>
        <taxon>Angiostrongylus</taxon>
    </lineage>
</organism>
<accession>A0A158PLT6</accession>
<protein>
    <submittedName>
        <fullName evidence="4">Aa_trans domain-containing protein</fullName>
    </submittedName>
</protein>
<proteinExistence type="predicted"/>